<name>A0A419S3F0_9SPHI</name>
<evidence type="ECO:0000313" key="1">
    <source>
        <dbReference type="EMBL" id="RKD13700.1"/>
    </source>
</evidence>
<dbReference type="PANTHER" id="PTHR41247:SF1">
    <property type="entry name" value="HTH-TYPE TRANSCRIPTIONAL REPRESSOR YCNK"/>
    <property type="match status" value="1"/>
</dbReference>
<gene>
    <name evidence="1" type="ORF">BCY91_08985</name>
</gene>
<dbReference type="AlphaFoldDB" id="A0A419S3F0"/>
<dbReference type="Proteomes" id="UP000283433">
    <property type="component" value="Unassembled WGS sequence"/>
</dbReference>
<keyword evidence="2" id="KW-1185">Reference proteome</keyword>
<dbReference type="PROSITE" id="PS51257">
    <property type="entry name" value="PROKAR_LIPOPROTEIN"/>
    <property type="match status" value="1"/>
</dbReference>
<dbReference type="SUPFAM" id="SSF160387">
    <property type="entry name" value="NosL/MerB-like"/>
    <property type="match status" value="1"/>
</dbReference>
<dbReference type="OrthoDB" id="9792749at2"/>
<dbReference type="EMBL" id="MBTA01000027">
    <property type="protein sequence ID" value="RKD13700.1"/>
    <property type="molecule type" value="Genomic_DNA"/>
</dbReference>
<protein>
    <recommendedName>
        <fullName evidence="3">Nitrous oxide reductase</fullName>
    </recommendedName>
</protein>
<evidence type="ECO:0008006" key="3">
    <source>
        <dbReference type="Google" id="ProtNLM"/>
    </source>
</evidence>
<dbReference type="Pfam" id="PF05573">
    <property type="entry name" value="NosL"/>
    <property type="match status" value="1"/>
</dbReference>
<organism evidence="1 2">
    <name type="scientific">Pelobium manganitolerans</name>
    <dbReference type="NCBI Taxonomy" id="1842495"/>
    <lineage>
        <taxon>Bacteria</taxon>
        <taxon>Pseudomonadati</taxon>
        <taxon>Bacteroidota</taxon>
        <taxon>Sphingobacteriia</taxon>
        <taxon>Sphingobacteriales</taxon>
        <taxon>Sphingobacteriaceae</taxon>
        <taxon>Pelobium</taxon>
    </lineage>
</organism>
<comment type="caution">
    <text evidence="1">The sequence shown here is derived from an EMBL/GenBank/DDBJ whole genome shotgun (WGS) entry which is preliminary data.</text>
</comment>
<dbReference type="RefSeq" id="WP_120182605.1">
    <property type="nucleotide sequence ID" value="NZ_MBTA01000027.1"/>
</dbReference>
<reference evidence="1 2" key="1">
    <citation type="submission" date="2016-07" db="EMBL/GenBank/DDBJ databases">
        <title>Genome of Pelobium manganitolerans.</title>
        <authorList>
            <person name="Wu S."/>
            <person name="Wang G."/>
        </authorList>
    </citation>
    <scope>NUCLEOTIDE SEQUENCE [LARGE SCALE GENOMIC DNA]</scope>
    <source>
        <strain evidence="1 2">YS-25</strain>
    </source>
</reference>
<evidence type="ECO:0000313" key="2">
    <source>
        <dbReference type="Proteomes" id="UP000283433"/>
    </source>
</evidence>
<accession>A0A419S3F0</accession>
<proteinExistence type="predicted"/>
<dbReference type="PANTHER" id="PTHR41247">
    <property type="entry name" value="HTH-TYPE TRANSCRIPTIONAL REPRESSOR YCNK"/>
    <property type="match status" value="1"/>
</dbReference>
<sequence>MKNIIYSLMMLTALFTGCGSSEPQAINYGKDLCEHCKMAIADEKYGAELITKKRKIFKFDSAECLMDYVNDNQEQKDGAKLYVINFAQPTNFIDATTAFYLIDKEYQSPMGGNIAPFATEMHADNNMISPDAKILSFEQALASRK</sequence>
<dbReference type="InterPro" id="IPR008719">
    <property type="entry name" value="N2O_reductase_NosL"/>
</dbReference>